<feature type="region of interest" description="Disordered" evidence="1">
    <location>
        <begin position="137"/>
        <end position="165"/>
    </location>
</feature>
<comment type="caution">
    <text evidence="3">The sequence shown here is derived from an EMBL/GenBank/DDBJ whole genome shotgun (WGS) entry which is preliminary data.</text>
</comment>
<evidence type="ECO:0000313" key="3">
    <source>
        <dbReference type="EMBL" id="KAL0275581.1"/>
    </source>
</evidence>
<protein>
    <submittedName>
        <fullName evidence="3">Uncharacterized protein</fullName>
    </submittedName>
</protein>
<organism evidence="3">
    <name type="scientific">Menopon gallinae</name>
    <name type="common">poultry shaft louse</name>
    <dbReference type="NCBI Taxonomy" id="328185"/>
    <lineage>
        <taxon>Eukaryota</taxon>
        <taxon>Metazoa</taxon>
        <taxon>Ecdysozoa</taxon>
        <taxon>Arthropoda</taxon>
        <taxon>Hexapoda</taxon>
        <taxon>Insecta</taxon>
        <taxon>Pterygota</taxon>
        <taxon>Neoptera</taxon>
        <taxon>Paraneoptera</taxon>
        <taxon>Psocodea</taxon>
        <taxon>Troctomorpha</taxon>
        <taxon>Phthiraptera</taxon>
        <taxon>Amblycera</taxon>
        <taxon>Menoponidae</taxon>
        <taxon>Menopon</taxon>
    </lineage>
</organism>
<feature type="chain" id="PRO_5043889934" evidence="2">
    <location>
        <begin position="21"/>
        <end position="356"/>
    </location>
</feature>
<dbReference type="EMBL" id="JARGDH010000002">
    <property type="protein sequence ID" value="KAL0275581.1"/>
    <property type="molecule type" value="Genomic_DNA"/>
</dbReference>
<name>A0AAW2I0Y5_9NEOP</name>
<keyword evidence="2" id="KW-0732">Signal</keyword>
<reference evidence="3" key="1">
    <citation type="journal article" date="2024" name="Gigascience">
        <title>Chromosome-level genome of the poultry shaft louse Menopon gallinae provides insight into the host-switching and adaptive evolution of parasitic lice.</title>
        <authorList>
            <person name="Xu Y."/>
            <person name="Ma L."/>
            <person name="Liu S."/>
            <person name="Liang Y."/>
            <person name="Liu Q."/>
            <person name="He Z."/>
            <person name="Tian L."/>
            <person name="Duan Y."/>
            <person name="Cai W."/>
            <person name="Li H."/>
            <person name="Song F."/>
        </authorList>
    </citation>
    <scope>NUCLEOTIDE SEQUENCE</scope>
    <source>
        <strain evidence="3">Cailab_2023a</strain>
    </source>
</reference>
<feature type="region of interest" description="Disordered" evidence="1">
    <location>
        <begin position="230"/>
        <end position="250"/>
    </location>
</feature>
<dbReference type="AlphaFoldDB" id="A0AAW2I0Y5"/>
<evidence type="ECO:0000256" key="2">
    <source>
        <dbReference type="SAM" id="SignalP"/>
    </source>
</evidence>
<feature type="region of interest" description="Disordered" evidence="1">
    <location>
        <begin position="288"/>
        <end position="315"/>
    </location>
</feature>
<evidence type="ECO:0000256" key="1">
    <source>
        <dbReference type="SAM" id="MobiDB-lite"/>
    </source>
</evidence>
<proteinExistence type="predicted"/>
<feature type="compositionally biased region" description="Low complexity" evidence="1">
    <location>
        <begin position="141"/>
        <end position="153"/>
    </location>
</feature>
<feature type="signal peptide" evidence="2">
    <location>
        <begin position="1"/>
        <end position="20"/>
    </location>
</feature>
<sequence length="356" mass="39400">MFVKHCLWTVAALCLTGAQAAVIAGPQRWNSYSRPKPHSLEKNSIEDNVIESDYDSIQGLYPPKVSAKDYYHYNHKHKPIEIPNAPEEYVVDTVKKVIKLKTDDGPQETELKKSEEVEIKKLSAAFADLLENSKLENYDWSGQGQNQTQQSTTGKEDGSSSTENWSKLNPIISVSKSGVSVVFGNNTEEAVEETPASVEEDPSRDTIWDALAKSVQILLTGELDRRLNMTEDDSSNTTTEAFESFPTEATVEEEKPSKLAGFISSVWDLMKTSFDYVSAFFTGLMSGEEEAPATETPESTTTAELTTTPPPPTPLPTTTVAVFALEEPTSFHRLPSEEFHKRGRDIDSLLYGYGIA</sequence>
<accession>A0AAW2I0Y5</accession>
<gene>
    <name evidence="3" type="ORF">PYX00_003393</name>
</gene>
<feature type="compositionally biased region" description="Low complexity" evidence="1">
    <location>
        <begin position="293"/>
        <end position="307"/>
    </location>
</feature>